<protein>
    <recommendedName>
        <fullName evidence="4">Transmembrane protein</fullName>
    </recommendedName>
</protein>
<keyword evidence="1" id="KW-0812">Transmembrane</keyword>
<keyword evidence="1" id="KW-0472">Membrane</keyword>
<reference evidence="2" key="1">
    <citation type="journal article" date="2014" name="Int. J. Syst. Evol. Microbiol.">
        <title>Complete genome sequence of Corynebacterium casei LMG S-19264T (=DSM 44701T), isolated from a smear-ripened cheese.</title>
        <authorList>
            <consortium name="US DOE Joint Genome Institute (JGI-PGF)"/>
            <person name="Walter F."/>
            <person name="Albersmeier A."/>
            <person name="Kalinowski J."/>
            <person name="Ruckert C."/>
        </authorList>
    </citation>
    <scope>NUCLEOTIDE SEQUENCE</scope>
    <source>
        <strain evidence="2">VKM Ac-1321</strain>
    </source>
</reference>
<proteinExistence type="predicted"/>
<sequence length="198" mass="21441">MKLYADRAPEAIRQLLTDVFVVVWVYAWVRIGMALFDLIQKLAVPGQKLEGAGDGLASNLNAAGDKINGIPGVPDSVAAPFKNAANAASSLANAGREQQDIVNDLAWVLSLVVAVLPILFLVGIWLALRVRWVRRAGNAARLRNVSAGRDLLALRALATQPLKRLVKVDPEIASLWRRGDPEAVEALARLELRSLGLR</sequence>
<dbReference type="AlphaFoldDB" id="A0A9W6KR84"/>
<name>A0A9W6KR84_9ACTN</name>
<comment type="caution">
    <text evidence="2">The sequence shown here is derived from an EMBL/GenBank/DDBJ whole genome shotgun (WGS) entry which is preliminary data.</text>
</comment>
<evidence type="ECO:0000256" key="1">
    <source>
        <dbReference type="SAM" id="Phobius"/>
    </source>
</evidence>
<keyword evidence="1" id="KW-1133">Transmembrane helix</keyword>
<reference evidence="2" key="2">
    <citation type="submission" date="2023-01" db="EMBL/GenBank/DDBJ databases">
        <authorList>
            <person name="Sun Q."/>
            <person name="Evtushenko L."/>
        </authorList>
    </citation>
    <scope>NUCLEOTIDE SEQUENCE</scope>
    <source>
        <strain evidence="2">VKM Ac-1321</strain>
    </source>
</reference>
<dbReference type="Proteomes" id="UP001143480">
    <property type="component" value="Unassembled WGS sequence"/>
</dbReference>
<feature type="transmembrane region" description="Helical" evidence="1">
    <location>
        <begin position="105"/>
        <end position="128"/>
    </location>
</feature>
<accession>A0A9W6KR84</accession>
<evidence type="ECO:0000313" key="2">
    <source>
        <dbReference type="EMBL" id="GLL05793.1"/>
    </source>
</evidence>
<gene>
    <name evidence="2" type="ORF">GCM10017581_075400</name>
</gene>
<evidence type="ECO:0008006" key="4">
    <source>
        <dbReference type="Google" id="ProtNLM"/>
    </source>
</evidence>
<keyword evidence="3" id="KW-1185">Reference proteome</keyword>
<dbReference type="EMBL" id="BSFP01000063">
    <property type="protein sequence ID" value="GLL05793.1"/>
    <property type="molecule type" value="Genomic_DNA"/>
</dbReference>
<organism evidence="2 3">
    <name type="scientific">Dactylosporangium matsuzakiense</name>
    <dbReference type="NCBI Taxonomy" id="53360"/>
    <lineage>
        <taxon>Bacteria</taxon>
        <taxon>Bacillati</taxon>
        <taxon>Actinomycetota</taxon>
        <taxon>Actinomycetes</taxon>
        <taxon>Micromonosporales</taxon>
        <taxon>Micromonosporaceae</taxon>
        <taxon>Dactylosporangium</taxon>
    </lineage>
</organism>
<dbReference type="RefSeq" id="WP_261961083.1">
    <property type="nucleotide sequence ID" value="NZ_BAAAXA010000001.1"/>
</dbReference>
<evidence type="ECO:0000313" key="3">
    <source>
        <dbReference type="Proteomes" id="UP001143480"/>
    </source>
</evidence>